<organism evidence="2">
    <name type="scientific">uncultured Caudovirales phage</name>
    <dbReference type="NCBI Taxonomy" id="2100421"/>
    <lineage>
        <taxon>Viruses</taxon>
        <taxon>Duplodnaviria</taxon>
        <taxon>Heunggongvirae</taxon>
        <taxon>Uroviricota</taxon>
        <taxon>Caudoviricetes</taxon>
        <taxon>Peduoviridae</taxon>
        <taxon>Maltschvirus</taxon>
        <taxon>Maltschvirus maltsch</taxon>
    </lineage>
</organism>
<reference evidence="2" key="1">
    <citation type="submission" date="2020-04" db="EMBL/GenBank/DDBJ databases">
        <authorList>
            <person name="Chiriac C."/>
            <person name="Salcher M."/>
            <person name="Ghai R."/>
            <person name="Kavagutti S V."/>
        </authorList>
    </citation>
    <scope>NUCLEOTIDE SEQUENCE</scope>
</reference>
<dbReference type="InterPro" id="IPR043128">
    <property type="entry name" value="Rev_trsase/Diguanyl_cyclase"/>
</dbReference>
<protein>
    <submittedName>
        <fullName evidence="2">RT_G2_intron domain containing protein</fullName>
    </submittedName>
</protein>
<dbReference type="InterPro" id="IPR000477">
    <property type="entry name" value="RT_dom"/>
</dbReference>
<dbReference type="PROSITE" id="PS50878">
    <property type="entry name" value="RT_POL"/>
    <property type="match status" value="1"/>
</dbReference>
<dbReference type="EMBL" id="LR796151">
    <property type="protein sequence ID" value="CAB4121542.1"/>
    <property type="molecule type" value="Genomic_DNA"/>
</dbReference>
<dbReference type="InterPro" id="IPR043502">
    <property type="entry name" value="DNA/RNA_pol_sf"/>
</dbReference>
<feature type="domain" description="Reverse transcriptase" evidence="1">
    <location>
        <begin position="1"/>
        <end position="265"/>
    </location>
</feature>
<dbReference type="InterPro" id="IPR051083">
    <property type="entry name" value="GrpII_Intron_Splice-Mob/Def"/>
</dbReference>
<dbReference type="SUPFAM" id="SSF56672">
    <property type="entry name" value="DNA/RNA polymerases"/>
    <property type="match status" value="1"/>
</dbReference>
<name>A0A6J5KKA4_9CAUD</name>
<dbReference type="PANTHER" id="PTHR34047:SF8">
    <property type="entry name" value="PROTEIN YKFC"/>
    <property type="match status" value="1"/>
</dbReference>
<dbReference type="Gene3D" id="3.30.70.270">
    <property type="match status" value="1"/>
</dbReference>
<evidence type="ECO:0000313" key="2">
    <source>
        <dbReference type="EMBL" id="CAB4121542.1"/>
    </source>
</evidence>
<dbReference type="CDD" id="cd01651">
    <property type="entry name" value="RT_G2_intron"/>
    <property type="match status" value="1"/>
</dbReference>
<accession>A0A6J5KKA4</accession>
<sequence>MKRHGYLFEEAFTKENLYQAYLNASRHKHKKRACFNFERRLARNLDRLHEAIHNGTYRPQPYYTFTVYEPKARKIYAPSFCDLVVQHAIYRVVYPIFNPTFIDQSFACRLGKGTHKAANYAQESLQAAPVGSYTIKLDIRKFFYRIDRDVLRKQIERKIKDQRFVNLMMIFAEYGEPVGIPIGNLLSQTYALIFLNPLDQYIKRELKAKYYCRYVDDFIIFGISKQECLDALEKIKTFIKNLGLELSKYTIAPVRRGINFVGYRTWSTKRFIRKHSIFKFRRAAYKAKIDSLASTLGHARHTHSLNHLIKFIKEKHNDLYRQLPKVYRFTS</sequence>
<dbReference type="PANTHER" id="PTHR34047">
    <property type="entry name" value="NUCLEAR INTRON MATURASE 1, MITOCHONDRIAL-RELATED"/>
    <property type="match status" value="1"/>
</dbReference>
<proteinExistence type="predicted"/>
<gene>
    <name evidence="2" type="ORF">UFOVP14_26</name>
</gene>
<evidence type="ECO:0000259" key="1">
    <source>
        <dbReference type="PROSITE" id="PS50878"/>
    </source>
</evidence>
<dbReference type="Pfam" id="PF00078">
    <property type="entry name" value="RVT_1"/>
    <property type="match status" value="1"/>
</dbReference>